<dbReference type="PROSITE" id="PS50113">
    <property type="entry name" value="PAC"/>
    <property type="match status" value="3"/>
</dbReference>
<dbReference type="GO" id="GO:0003824">
    <property type="term" value="F:catalytic activity"/>
    <property type="evidence" value="ECO:0007669"/>
    <property type="project" value="UniProtKB-ARBA"/>
</dbReference>
<dbReference type="Pfam" id="PF08448">
    <property type="entry name" value="PAS_4"/>
    <property type="match status" value="2"/>
</dbReference>
<sequence length="853" mass="93964">MPPFVTLSAHLGDVDPNERIEPARWRTLVEDQVEAISLARPDDFVRGYVNPAYAALYGLPREALLGRCLLDQVPPQDRDEVARRLAVIRDEGRTERSENRIVLRDGRVRWVSWTNRVLRGPDGRVEWLHSVGRDITDEVLGRQALADREQQFRALYDRTPAMLQSIDGEGRLLSVSDAWLAHLGYAREEVIGRLSVDFLAPDSRRFALEQVLPAFFRDGRNHGVPYQMVRRDGSLIDVRLSSVLERDGDGRPLRSMAVIEDVTERLRLARGLEAEHERLSVALHAIADAVITTDALGRIDDINPVAEALTGWPRAQALGQPVERVFQLVHETRHDPLDNPVLHCLADGQPVPLRSDGLLRAQDGQSCGIEHAASPMRGVDGRLIGVVLVFRDVTAQRRMAGEMRYRATHDALTGLVNRSEFEDRLQRALDHSGDTGGQHALLFIDLDEFKLVNDSSGHAAGDELLRQIASLLQRAVRGRDTLARLGGDEFAVILEHCRIDQGLRLAQQLCEQMDEFRFVHGERRFRIGASIGLVGIDARWTDTASLLQSADGACRSAKAAGRNRVHVADDHEQHLQTLRGEAQWAARIDAALDEQALPEHTLVLHAQRIVPVVAGEPSACGDGAEAHGGRAPLHAEVLLRMADGQGGLITPGAFLPAAERFHRAGRIDRWVLRSVLDLLVRLHDRLRPGDLLAVNVSGQSVSDRAFHRWVLALVDAHAGLAAHLCLEITETAAITRPLDAAAFVTELRQRGVRIALDDFGAGASSFGYLKSLPVDYLKIDGQFISGLGNDPLDLAAVRSFCDVASVIGVPTVAEFVEHPATLDELRSLGVTLAQGHLLHRPEPLAALLARSLR</sequence>
<dbReference type="CDD" id="cd00130">
    <property type="entry name" value="PAS"/>
    <property type="match status" value="3"/>
</dbReference>
<organism evidence="5 6">
    <name type="scientific">Sphaerotilus mobilis</name>
    <dbReference type="NCBI Taxonomy" id="47994"/>
    <lineage>
        <taxon>Bacteria</taxon>
        <taxon>Pseudomonadati</taxon>
        <taxon>Pseudomonadota</taxon>
        <taxon>Betaproteobacteria</taxon>
        <taxon>Burkholderiales</taxon>
        <taxon>Sphaerotilaceae</taxon>
        <taxon>Sphaerotilus</taxon>
    </lineage>
</organism>
<dbReference type="Pfam" id="PF00563">
    <property type="entry name" value="EAL"/>
    <property type="match status" value="1"/>
</dbReference>
<dbReference type="Pfam" id="PF00990">
    <property type="entry name" value="GGDEF"/>
    <property type="match status" value="1"/>
</dbReference>
<dbReference type="Gene3D" id="3.30.450.20">
    <property type="entry name" value="PAS domain"/>
    <property type="match status" value="3"/>
</dbReference>
<dbReference type="SMART" id="SM00086">
    <property type="entry name" value="PAC"/>
    <property type="match status" value="3"/>
</dbReference>
<dbReference type="InterPro" id="IPR000160">
    <property type="entry name" value="GGDEF_dom"/>
</dbReference>
<dbReference type="SMART" id="SM00052">
    <property type="entry name" value="EAL"/>
    <property type="match status" value="1"/>
</dbReference>
<dbReference type="InterPro" id="IPR001610">
    <property type="entry name" value="PAC"/>
</dbReference>
<keyword evidence="6" id="KW-1185">Reference proteome</keyword>
<evidence type="ECO:0000313" key="6">
    <source>
        <dbReference type="Proteomes" id="UP000293433"/>
    </source>
</evidence>
<evidence type="ECO:0000259" key="4">
    <source>
        <dbReference type="PROSITE" id="PS50887"/>
    </source>
</evidence>
<evidence type="ECO:0000259" key="3">
    <source>
        <dbReference type="PROSITE" id="PS50883"/>
    </source>
</evidence>
<feature type="domain" description="PAC" evidence="2">
    <location>
        <begin position="222"/>
        <end position="274"/>
    </location>
</feature>
<dbReference type="PROSITE" id="PS50883">
    <property type="entry name" value="EAL"/>
    <property type="match status" value="1"/>
</dbReference>
<proteinExistence type="predicted"/>
<dbReference type="Gene3D" id="3.30.70.270">
    <property type="match status" value="1"/>
</dbReference>
<dbReference type="Pfam" id="PF00989">
    <property type="entry name" value="PAS"/>
    <property type="match status" value="1"/>
</dbReference>
<feature type="domain" description="PAS" evidence="1">
    <location>
        <begin position="275"/>
        <end position="348"/>
    </location>
</feature>
<dbReference type="EMBL" id="SGWV01000009">
    <property type="protein sequence ID" value="RZS54791.1"/>
    <property type="molecule type" value="Genomic_DNA"/>
</dbReference>
<dbReference type="PANTHER" id="PTHR44757">
    <property type="entry name" value="DIGUANYLATE CYCLASE DGCP"/>
    <property type="match status" value="1"/>
</dbReference>
<dbReference type="SMART" id="SM00267">
    <property type="entry name" value="GGDEF"/>
    <property type="match status" value="1"/>
</dbReference>
<evidence type="ECO:0000259" key="1">
    <source>
        <dbReference type="PROSITE" id="PS50112"/>
    </source>
</evidence>
<dbReference type="InterPro" id="IPR043128">
    <property type="entry name" value="Rev_trsase/Diguanyl_cyclase"/>
</dbReference>
<dbReference type="Gene3D" id="3.20.20.450">
    <property type="entry name" value="EAL domain"/>
    <property type="match status" value="1"/>
</dbReference>
<dbReference type="PROSITE" id="PS50112">
    <property type="entry name" value="PAS"/>
    <property type="match status" value="3"/>
</dbReference>
<dbReference type="InterPro" id="IPR000014">
    <property type="entry name" value="PAS"/>
</dbReference>
<dbReference type="SUPFAM" id="SSF55073">
    <property type="entry name" value="Nucleotide cyclase"/>
    <property type="match status" value="1"/>
</dbReference>
<dbReference type="FunFam" id="3.30.70.270:FF:000001">
    <property type="entry name" value="Diguanylate cyclase domain protein"/>
    <property type="match status" value="1"/>
</dbReference>
<evidence type="ECO:0000313" key="5">
    <source>
        <dbReference type="EMBL" id="RZS54791.1"/>
    </source>
</evidence>
<dbReference type="NCBIfam" id="TIGR00254">
    <property type="entry name" value="GGDEF"/>
    <property type="match status" value="1"/>
</dbReference>
<comment type="caution">
    <text evidence="5">The sequence shown here is derived from an EMBL/GenBank/DDBJ whole genome shotgun (WGS) entry which is preliminary data.</text>
</comment>
<dbReference type="InterPro" id="IPR013656">
    <property type="entry name" value="PAS_4"/>
</dbReference>
<dbReference type="NCBIfam" id="TIGR00229">
    <property type="entry name" value="sensory_box"/>
    <property type="match status" value="3"/>
</dbReference>
<name>A0A4Q7LKS2_9BURK</name>
<feature type="domain" description="PAC" evidence="2">
    <location>
        <begin position="353"/>
        <end position="405"/>
    </location>
</feature>
<dbReference type="AlphaFoldDB" id="A0A4Q7LKS2"/>
<dbReference type="CDD" id="cd01948">
    <property type="entry name" value="EAL"/>
    <property type="match status" value="1"/>
</dbReference>
<dbReference type="InterPro" id="IPR000700">
    <property type="entry name" value="PAS-assoc_C"/>
</dbReference>
<dbReference type="CDD" id="cd01949">
    <property type="entry name" value="GGDEF"/>
    <property type="match status" value="1"/>
</dbReference>
<feature type="domain" description="GGDEF" evidence="4">
    <location>
        <begin position="437"/>
        <end position="570"/>
    </location>
</feature>
<dbReference type="InterPro" id="IPR035919">
    <property type="entry name" value="EAL_sf"/>
</dbReference>
<feature type="domain" description="PAS" evidence="1">
    <location>
        <begin position="148"/>
        <end position="219"/>
    </location>
</feature>
<dbReference type="InterPro" id="IPR035965">
    <property type="entry name" value="PAS-like_dom_sf"/>
</dbReference>
<dbReference type="SUPFAM" id="SSF55785">
    <property type="entry name" value="PYP-like sensor domain (PAS domain)"/>
    <property type="match status" value="3"/>
</dbReference>
<dbReference type="SMART" id="SM00091">
    <property type="entry name" value="PAS"/>
    <property type="match status" value="3"/>
</dbReference>
<feature type="domain" description="PAC" evidence="2">
    <location>
        <begin position="95"/>
        <end position="147"/>
    </location>
</feature>
<accession>A0A4Q7LKS2</accession>
<dbReference type="PROSITE" id="PS50887">
    <property type="entry name" value="GGDEF"/>
    <property type="match status" value="1"/>
</dbReference>
<protein>
    <submittedName>
        <fullName evidence="5">PAS domain S-box-containing protein/diguanylate cyclase (GGDEF)-like protein</fullName>
    </submittedName>
</protein>
<dbReference type="PANTHER" id="PTHR44757:SF4">
    <property type="entry name" value="DIGUANYLATE CYCLASE DGCE-RELATED"/>
    <property type="match status" value="1"/>
</dbReference>
<dbReference type="SUPFAM" id="SSF141868">
    <property type="entry name" value="EAL domain-like"/>
    <property type="match status" value="1"/>
</dbReference>
<dbReference type="Proteomes" id="UP000293433">
    <property type="component" value="Unassembled WGS sequence"/>
</dbReference>
<dbReference type="InterPro" id="IPR013767">
    <property type="entry name" value="PAS_fold"/>
</dbReference>
<reference evidence="5 6" key="1">
    <citation type="submission" date="2019-02" db="EMBL/GenBank/DDBJ databases">
        <title>Genomic Encyclopedia of Type Strains, Phase IV (KMG-IV): sequencing the most valuable type-strain genomes for metagenomic binning, comparative biology and taxonomic classification.</title>
        <authorList>
            <person name="Goeker M."/>
        </authorList>
    </citation>
    <scope>NUCLEOTIDE SEQUENCE [LARGE SCALE GENOMIC DNA]</scope>
    <source>
        <strain evidence="5 6">DSM 10617</strain>
    </source>
</reference>
<feature type="domain" description="EAL" evidence="3">
    <location>
        <begin position="581"/>
        <end position="853"/>
    </location>
</feature>
<evidence type="ECO:0000259" key="2">
    <source>
        <dbReference type="PROSITE" id="PS50113"/>
    </source>
</evidence>
<dbReference type="InterPro" id="IPR001633">
    <property type="entry name" value="EAL_dom"/>
</dbReference>
<dbReference type="InterPro" id="IPR029787">
    <property type="entry name" value="Nucleotide_cyclase"/>
</dbReference>
<gene>
    <name evidence="5" type="ORF">EV685_2275</name>
</gene>
<feature type="domain" description="PAS" evidence="1">
    <location>
        <begin position="48"/>
        <end position="92"/>
    </location>
</feature>
<dbReference type="InterPro" id="IPR052155">
    <property type="entry name" value="Biofilm_reg_signaling"/>
</dbReference>